<evidence type="ECO:0000259" key="1">
    <source>
        <dbReference type="Pfam" id="PF00668"/>
    </source>
</evidence>
<comment type="caution">
    <text evidence="2">The sequence shown here is derived from an EMBL/GenBank/DDBJ whole genome shotgun (WGS) entry which is preliminary data.</text>
</comment>
<name>A0A816Z8R2_9BILA</name>
<dbReference type="AlphaFoldDB" id="A0A816Z8R2"/>
<evidence type="ECO:0000313" key="2">
    <source>
        <dbReference type="EMBL" id="CAF2192813.1"/>
    </source>
</evidence>
<dbReference type="Pfam" id="PF00668">
    <property type="entry name" value="Condensation"/>
    <property type="match status" value="1"/>
</dbReference>
<evidence type="ECO:0000313" key="3">
    <source>
        <dbReference type="Proteomes" id="UP000663824"/>
    </source>
</evidence>
<dbReference type="Proteomes" id="UP000663824">
    <property type="component" value="Unassembled WGS sequence"/>
</dbReference>
<organism evidence="2 3">
    <name type="scientific">Rotaria magnacalcarata</name>
    <dbReference type="NCBI Taxonomy" id="392030"/>
    <lineage>
        <taxon>Eukaryota</taxon>
        <taxon>Metazoa</taxon>
        <taxon>Spiralia</taxon>
        <taxon>Gnathifera</taxon>
        <taxon>Rotifera</taxon>
        <taxon>Eurotatoria</taxon>
        <taxon>Bdelloidea</taxon>
        <taxon>Philodinida</taxon>
        <taxon>Philodinidae</taxon>
        <taxon>Rotaria</taxon>
    </lineage>
</organism>
<feature type="non-terminal residue" evidence="2">
    <location>
        <position position="294"/>
    </location>
</feature>
<dbReference type="Gene3D" id="3.30.559.30">
    <property type="entry name" value="Nonribosomal peptide synthetase, condensation domain"/>
    <property type="match status" value="1"/>
</dbReference>
<accession>A0A816Z8R2</accession>
<proteinExistence type="predicted"/>
<reference evidence="2" key="1">
    <citation type="submission" date="2021-02" db="EMBL/GenBank/DDBJ databases">
        <authorList>
            <person name="Nowell W R."/>
        </authorList>
    </citation>
    <scope>NUCLEOTIDE SEQUENCE</scope>
</reference>
<protein>
    <recommendedName>
        <fullName evidence="1">Condensation domain-containing protein</fullName>
    </recommendedName>
</protein>
<dbReference type="GO" id="GO:0003824">
    <property type="term" value="F:catalytic activity"/>
    <property type="evidence" value="ECO:0007669"/>
    <property type="project" value="InterPro"/>
</dbReference>
<dbReference type="SUPFAM" id="SSF52777">
    <property type="entry name" value="CoA-dependent acyltransferases"/>
    <property type="match status" value="1"/>
</dbReference>
<dbReference type="EMBL" id="CAJNRE010019301">
    <property type="protein sequence ID" value="CAF2192813.1"/>
    <property type="molecule type" value="Genomic_DNA"/>
</dbReference>
<feature type="domain" description="Condensation" evidence="1">
    <location>
        <begin position="4"/>
        <end position="257"/>
    </location>
</feature>
<gene>
    <name evidence="2" type="ORF">MBJ925_LOCUS34967</name>
</gene>
<sequence length="294" mass="33989">MQMDCKDKIDYWEKEISKIDERCDFTGLFKQENKNKVVFNQYEHVKQQQATSLVISESIYRNLKTLCVQNDLNLDATLQFAWHKVLNVYGYSQKTVIGTIVPDIGTFPSILNHNVNHLIVDAVRNIQNNLDNMITQSKIDFSSLEKRKIKHNFFDCLFAYENDATSETSVEWKGNSFGFNPECDIKHLRHPLIVIAYEKIANQCITFVLNYAGELFASDTIDDILATMNGFLTKIGEKNALRNSDLQFLTEKQMNMIHQWNNTAREFPELNTQTTIHKLFEEEAEKSSVKVAVV</sequence>
<dbReference type="InterPro" id="IPR001242">
    <property type="entry name" value="Condensation_dom"/>
</dbReference>